<reference evidence="3 4" key="1">
    <citation type="submission" date="2019-07" db="EMBL/GenBank/DDBJ databases">
        <title>Draft genome assembly of a fouling barnacle, Amphibalanus amphitrite (Darwin, 1854): The first reference genome for Thecostraca.</title>
        <authorList>
            <person name="Kim W."/>
        </authorList>
    </citation>
    <scope>NUCLEOTIDE SEQUENCE [LARGE SCALE GENOMIC DNA]</scope>
    <source>
        <strain evidence="3">SNU_AA5</strain>
        <tissue evidence="3">Soma without cirri and trophi</tissue>
    </source>
</reference>
<sequence>MLKYRPRLPGAAQRRQSSVSQPPVEEVPNGKPAWEGELERGPGATGEVREYKTLATAAHRRWLRKNNQVEDVEASLQKDGQGGFTNSSSANIVLYVGLGMIAIGLIITFVGLGERGFQTDELKLIGPSLIGSGLLFCLLRIFSCTISAYRCCRCCRCCRGNEEESQLISPKPSRVHKSAGAVTRPSVHPNFISDGEESDAAVLETDNEGDTSHVPVLPPIRGGRSVGSGATAPNSAEVLLDPQGLDRPPSRGSVMGPLTPRRKESTSSQIEHEIDDLIK</sequence>
<keyword evidence="4" id="KW-1185">Reference proteome</keyword>
<dbReference type="OrthoDB" id="6425771at2759"/>
<keyword evidence="2" id="KW-1133">Transmembrane helix</keyword>
<protein>
    <submittedName>
        <fullName evidence="3">Uncharacterized protein</fullName>
    </submittedName>
</protein>
<evidence type="ECO:0000256" key="2">
    <source>
        <dbReference type="SAM" id="Phobius"/>
    </source>
</evidence>
<feature type="transmembrane region" description="Helical" evidence="2">
    <location>
        <begin position="124"/>
        <end position="149"/>
    </location>
</feature>
<keyword evidence="2" id="KW-0472">Membrane</keyword>
<proteinExistence type="predicted"/>
<accession>A0A6A4VH93</accession>
<keyword evidence="2" id="KW-0812">Transmembrane</keyword>
<evidence type="ECO:0000256" key="1">
    <source>
        <dbReference type="SAM" id="MobiDB-lite"/>
    </source>
</evidence>
<evidence type="ECO:0000313" key="3">
    <source>
        <dbReference type="EMBL" id="KAF0292943.1"/>
    </source>
</evidence>
<gene>
    <name evidence="3" type="ORF">FJT64_009141</name>
</gene>
<dbReference type="Proteomes" id="UP000440578">
    <property type="component" value="Unassembled WGS sequence"/>
</dbReference>
<comment type="caution">
    <text evidence="3">The sequence shown here is derived from an EMBL/GenBank/DDBJ whole genome shotgun (WGS) entry which is preliminary data.</text>
</comment>
<dbReference type="EMBL" id="VIIS01001783">
    <property type="protein sequence ID" value="KAF0292943.1"/>
    <property type="molecule type" value="Genomic_DNA"/>
</dbReference>
<evidence type="ECO:0000313" key="4">
    <source>
        <dbReference type="Proteomes" id="UP000440578"/>
    </source>
</evidence>
<feature type="compositionally biased region" description="Basic and acidic residues" evidence="1">
    <location>
        <begin position="261"/>
        <end position="279"/>
    </location>
</feature>
<feature type="transmembrane region" description="Helical" evidence="2">
    <location>
        <begin position="92"/>
        <end position="112"/>
    </location>
</feature>
<feature type="region of interest" description="Disordered" evidence="1">
    <location>
        <begin position="1"/>
        <end position="43"/>
    </location>
</feature>
<name>A0A6A4VH93_AMPAM</name>
<organism evidence="3 4">
    <name type="scientific">Amphibalanus amphitrite</name>
    <name type="common">Striped barnacle</name>
    <name type="synonym">Balanus amphitrite</name>
    <dbReference type="NCBI Taxonomy" id="1232801"/>
    <lineage>
        <taxon>Eukaryota</taxon>
        <taxon>Metazoa</taxon>
        <taxon>Ecdysozoa</taxon>
        <taxon>Arthropoda</taxon>
        <taxon>Crustacea</taxon>
        <taxon>Multicrustacea</taxon>
        <taxon>Cirripedia</taxon>
        <taxon>Thoracica</taxon>
        <taxon>Thoracicalcarea</taxon>
        <taxon>Balanomorpha</taxon>
        <taxon>Balanoidea</taxon>
        <taxon>Balanidae</taxon>
        <taxon>Amphibalaninae</taxon>
        <taxon>Amphibalanus</taxon>
    </lineage>
</organism>
<dbReference type="AlphaFoldDB" id="A0A6A4VH93"/>
<feature type="region of interest" description="Disordered" evidence="1">
    <location>
        <begin position="206"/>
        <end position="279"/>
    </location>
</feature>